<dbReference type="PANTHER" id="PTHR11527">
    <property type="entry name" value="HEAT-SHOCK PROTEIN 20 FAMILY MEMBER"/>
    <property type="match status" value="1"/>
</dbReference>
<dbReference type="InterPro" id="IPR002068">
    <property type="entry name" value="A-crystallin/Hsp20_dom"/>
</dbReference>
<dbReference type="CDD" id="cd06464">
    <property type="entry name" value="ACD_sHsps-like"/>
    <property type="match status" value="1"/>
</dbReference>
<proteinExistence type="inferred from homology"/>
<evidence type="ECO:0000259" key="3">
    <source>
        <dbReference type="PROSITE" id="PS01031"/>
    </source>
</evidence>
<dbReference type="InterPro" id="IPR031107">
    <property type="entry name" value="Small_HSP"/>
</dbReference>
<dbReference type="EMBL" id="LZSF01000227">
    <property type="protein sequence ID" value="OBA82088.1"/>
    <property type="molecule type" value="Genomic_DNA"/>
</dbReference>
<comment type="similarity">
    <text evidence="1 2">Belongs to the small heat shock protein (HSP20) family.</text>
</comment>
<reference evidence="4 5" key="1">
    <citation type="submission" date="2016-06" db="EMBL/GenBank/DDBJ databases">
        <authorList>
            <person name="Kjaerup R.B."/>
            <person name="Dalgaard T.S."/>
            <person name="Juul-Madsen H.R."/>
        </authorList>
    </citation>
    <scope>NUCLEOTIDE SEQUENCE [LARGE SCALE GENOMIC DNA]</scope>
    <source>
        <strain evidence="4 5">1199456.5</strain>
    </source>
</reference>
<dbReference type="InterPro" id="IPR008978">
    <property type="entry name" value="HSP20-like_chaperone"/>
</dbReference>
<feature type="domain" description="SHSP" evidence="3">
    <location>
        <begin position="40"/>
        <end position="150"/>
    </location>
</feature>
<dbReference type="Proteomes" id="UP000093962">
    <property type="component" value="Unassembled WGS sequence"/>
</dbReference>
<sequence>MTLPLQRSADQAERWRPLREFENLYTEMDRLAQSVFGGRKGEGAWLPEADIIETDSAYIIEVELPGVWHQDVDVALNGNELVVTGEVKERKREGLFRRRTRKVGEFEFRATLPGQLRDDEAEASLAYGVLKLYVPKAESTKSRKIPVSQSGEDSS</sequence>
<organism evidence="4 5">
    <name type="scientific">Mycolicibacterium mucogenicum</name>
    <name type="common">Mycobacterium mucogenicum</name>
    <dbReference type="NCBI Taxonomy" id="56689"/>
    <lineage>
        <taxon>Bacteria</taxon>
        <taxon>Bacillati</taxon>
        <taxon>Actinomycetota</taxon>
        <taxon>Actinomycetes</taxon>
        <taxon>Mycobacteriales</taxon>
        <taxon>Mycobacteriaceae</taxon>
        <taxon>Mycolicibacterium</taxon>
    </lineage>
</organism>
<dbReference type="Pfam" id="PF00011">
    <property type="entry name" value="HSP20"/>
    <property type="match status" value="1"/>
</dbReference>
<dbReference type="SUPFAM" id="SSF49764">
    <property type="entry name" value="HSP20-like chaperones"/>
    <property type="match status" value="1"/>
</dbReference>
<evidence type="ECO:0000313" key="5">
    <source>
        <dbReference type="Proteomes" id="UP000093962"/>
    </source>
</evidence>
<protein>
    <recommendedName>
        <fullName evidence="3">SHSP domain-containing protein</fullName>
    </recommendedName>
</protein>
<name>A0A1A0MB90_MYCMU</name>
<evidence type="ECO:0000313" key="4">
    <source>
        <dbReference type="EMBL" id="OBA82088.1"/>
    </source>
</evidence>
<evidence type="ECO:0000256" key="2">
    <source>
        <dbReference type="RuleBase" id="RU003616"/>
    </source>
</evidence>
<evidence type="ECO:0000256" key="1">
    <source>
        <dbReference type="PROSITE-ProRule" id="PRU00285"/>
    </source>
</evidence>
<dbReference type="AlphaFoldDB" id="A0A1A0MB90"/>
<gene>
    <name evidence="4" type="ORF">A5642_27930</name>
</gene>
<comment type="caution">
    <text evidence="4">The sequence shown here is derived from an EMBL/GenBank/DDBJ whole genome shotgun (WGS) entry which is preliminary data.</text>
</comment>
<dbReference type="Gene3D" id="2.60.40.790">
    <property type="match status" value="1"/>
</dbReference>
<accession>A0A1A0MB90</accession>
<dbReference type="PROSITE" id="PS01031">
    <property type="entry name" value="SHSP"/>
    <property type="match status" value="1"/>
</dbReference>
<dbReference type="OrthoDB" id="9809760at2"/>